<feature type="domain" description="F-box" evidence="1">
    <location>
        <begin position="7"/>
        <end position="37"/>
    </location>
</feature>
<dbReference type="InterPro" id="IPR036047">
    <property type="entry name" value="F-box-like_dom_sf"/>
</dbReference>
<reference evidence="2 3" key="1">
    <citation type="journal article" date="2018" name="Mol. Biol. Evol.">
        <title>Broad Genomic Sampling Reveals a Smut Pathogenic Ancestry of the Fungal Clade Ustilaginomycotina.</title>
        <authorList>
            <person name="Kijpornyongpan T."/>
            <person name="Mondo S.J."/>
            <person name="Barry K."/>
            <person name="Sandor L."/>
            <person name="Lee J."/>
            <person name="Lipzen A."/>
            <person name="Pangilinan J."/>
            <person name="LaButti K."/>
            <person name="Hainaut M."/>
            <person name="Henrissat B."/>
            <person name="Grigoriev I.V."/>
            <person name="Spatafora J.W."/>
            <person name="Aime M.C."/>
        </authorList>
    </citation>
    <scope>NUCLEOTIDE SEQUENCE [LARGE SCALE GENOMIC DNA]</scope>
    <source>
        <strain evidence="2 3">MCA 4186</strain>
    </source>
</reference>
<dbReference type="RefSeq" id="XP_025595010.1">
    <property type="nucleotide sequence ID" value="XM_025739268.1"/>
</dbReference>
<dbReference type="STRING" id="58919.A0A316YZU2"/>
<organism evidence="2 3">
    <name type="scientific">Tilletiopsis washingtonensis</name>
    <dbReference type="NCBI Taxonomy" id="58919"/>
    <lineage>
        <taxon>Eukaryota</taxon>
        <taxon>Fungi</taxon>
        <taxon>Dikarya</taxon>
        <taxon>Basidiomycota</taxon>
        <taxon>Ustilaginomycotina</taxon>
        <taxon>Exobasidiomycetes</taxon>
        <taxon>Entylomatales</taxon>
        <taxon>Entylomatales incertae sedis</taxon>
        <taxon>Tilletiopsis</taxon>
    </lineage>
</organism>
<dbReference type="SUPFAM" id="SSF81383">
    <property type="entry name" value="F-box domain"/>
    <property type="match status" value="1"/>
</dbReference>
<proteinExistence type="predicted"/>
<evidence type="ECO:0000313" key="3">
    <source>
        <dbReference type="Proteomes" id="UP000245946"/>
    </source>
</evidence>
<gene>
    <name evidence="2" type="ORF">FA09DRAFT_165940</name>
</gene>
<dbReference type="InterPro" id="IPR001810">
    <property type="entry name" value="F-box_dom"/>
</dbReference>
<keyword evidence="3" id="KW-1185">Reference proteome</keyword>
<dbReference type="GeneID" id="37266814"/>
<dbReference type="AlphaFoldDB" id="A0A316YZU2"/>
<name>A0A316YZU2_9BASI</name>
<sequence>MSGDCWRLLPSELKRLVLEQLTLAELARCRGVSQSWKAETAPLHALTEAAFRAGIVPPRTAVWAELAAADGEQCAMLLGLASVHGHYKGLANFAALCARQRDIAAGWGTMASDEPHPVLSCLVPGINAGRAYAAITSLRSPWRMKLDHVEGTIICSDASEGVLRVLSVPPLKDLPGPAVNLRAELGVDLWHTAASAYTHVEADQGYVVLFEHAAADASLFGHFQVWSSERILGAAELGRPPVRGAHKLTGTIPVPASLDTGNGIAFKLNYPTLAVSTSSKCAVLFDLRDPRGAVVAQAGTENPGEENFTSYIEHTPEYVFLTAARGLQHSELSEPYRTLPVSGLVVIRRSDNAFWDMGKEHFGTTVPWSQVTLRRAWRIRSRGSGLAYWAKLSLDAPELVTEDNVVGSAHVFAPSLC</sequence>
<accession>A0A316YZU2</accession>
<evidence type="ECO:0000259" key="1">
    <source>
        <dbReference type="Pfam" id="PF00646"/>
    </source>
</evidence>
<dbReference type="Proteomes" id="UP000245946">
    <property type="component" value="Unassembled WGS sequence"/>
</dbReference>
<protein>
    <recommendedName>
        <fullName evidence="1">F-box domain-containing protein</fullName>
    </recommendedName>
</protein>
<dbReference type="EMBL" id="KZ819309">
    <property type="protein sequence ID" value="PWN94731.1"/>
    <property type="molecule type" value="Genomic_DNA"/>
</dbReference>
<evidence type="ECO:0000313" key="2">
    <source>
        <dbReference type="EMBL" id="PWN94731.1"/>
    </source>
</evidence>
<dbReference type="Pfam" id="PF00646">
    <property type="entry name" value="F-box"/>
    <property type="match status" value="1"/>
</dbReference>